<dbReference type="AlphaFoldDB" id="A0A1N6FSV1"/>
<name>A0A1N6FSV1_9FLAO</name>
<evidence type="ECO:0000313" key="1">
    <source>
        <dbReference type="EMBL" id="SIN98406.1"/>
    </source>
</evidence>
<dbReference type="STRING" id="59733.SAMN05421769_1579"/>
<reference evidence="2" key="1">
    <citation type="submission" date="2016-12" db="EMBL/GenBank/DDBJ databases">
        <authorList>
            <person name="Varghese N."/>
            <person name="Submissions S."/>
        </authorList>
    </citation>
    <scope>NUCLEOTIDE SEQUENCE [LARGE SCALE GENOMIC DNA]</scope>
    <source>
        <strain evidence="2">DSM 16779</strain>
    </source>
</reference>
<gene>
    <name evidence="1" type="ORF">SAMN05421769_1579</name>
</gene>
<keyword evidence="2" id="KW-1185">Reference proteome</keyword>
<evidence type="ECO:0000313" key="2">
    <source>
        <dbReference type="Proteomes" id="UP000184782"/>
    </source>
</evidence>
<accession>A0A1N6FSV1</accession>
<sequence>MESIMSPKSDGFLKYLLKSTDNVLFINNMEIFNERFVSNFN</sequence>
<proteinExistence type="predicted"/>
<organism evidence="1 2">
    <name type="scientific">Chryseobacterium scophthalmum</name>
    <dbReference type="NCBI Taxonomy" id="59733"/>
    <lineage>
        <taxon>Bacteria</taxon>
        <taxon>Pseudomonadati</taxon>
        <taxon>Bacteroidota</taxon>
        <taxon>Flavobacteriia</taxon>
        <taxon>Flavobacteriales</taxon>
        <taxon>Weeksellaceae</taxon>
        <taxon>Chryseobacterium group</taxon>
        <taxon>Chryseobacterium</taxon>
    </lineage>
</organism>
<dbReference type="Proteomes" id="UP000184782">
    <property type="component" value="Unassembled WGS sequence"/>
</dbReference>
<dbReference type="EMBL" id="FSRQ01000001">
    <property type="protein sequence ID" value="SIN98406.1"/>
    <property type="molecule type" value="Genomic_DNA"/>
</dbReference>
<protein>
    <submittedName>
        <fullName evidence="1">Uncharacterized protein</fullName>
    </submittedName>
</protein>